<dbReference type="EMBL" id="JAIQDJ010000032">
    <property type="protein sequence ID" value="MBZ4187224.1"/>
    <property type="molecule type" value="Genomic_DNA"/>
</dbReference>
<keyword evidence="3" id="KW-1185">Reference proteome</keyword>
<evidence type="ECO:0008006" key="4">
    <source>
        <dbReference type="Google" id="ProtNLM"/>
    </source>
</evidence>
<name>A0ABS7TH73_9GAMM</name>
<comment type="caution">
    <text evidence="2">The sequence shown here is derived from an EMBL/GenBank/DDBJ whole genome shotgun (WGS) entry which is preliminary data.</text>
</comment>
<evidence type="ECO:0000256" key="1">
    <source>
        <dbReference type="SAM" id="SignalP"/>
    </source>
</evidence>
<dbReference type="Proteomes" id="UP001430290">
    <property type="component" value="Unassembled WGS sequence"/>
</dbReference>
<feature type="chain" id="PRO_5046819052" description="Beta/Gamma crystallin" evidence="1">
    <location>
        <begin position="20"/>
        <end position="130"/>
    </location>
</feature>
<accession>A0ABS7TH73</accession>
<protein>
    <recommendedName>
        <fullName evidence="4">Beta/Gamma crystallin</fullName>
    </recommendedName>
</protein>
<feature type="signal peptide" evidence="1">
    <location>
        <begin position="1"/>
        <end position="19"/>
    </location>
</feature>
<gene>
    <name evidence="2" type="ORF">K7B09_12920</name>
</gene>
<evidence type="ECO:0000313" key="3">
    <source>
        <dbReference type="Proteomes" id="UP001430290"/>
    </source>
</evidence>
<evidence type="ECO:0000313" key="2">
    <source>
        <dbReference type="EMBL" id="MBZ4187224.1"/>
    </source>
</evidence>
<sequence>MTKIIATCAALLISTPCLASEQTAVLTPEALAQSKNSLIGKNLQVDGCIYIHHHGMQIGPCTKHDWHQITLADDPRDLLPAAFGPNKIPFGSIKARFKGRIVNLEYDWPEHGFRPTLQIDSITNVEKHEP</sequence>
<dbReference type="RefSeq" id="WP_223629890.1">
    <property type="nucleotide sequence ID" value="NZ_JAIQDJ010000032.1"/>
</dbReference>
<keyword evidence="1" id="KW-0732">Signal</keyword>
<proteinExistence type="predicted"/>
<organism evidence="2 3">
    <name type="scientific">Thermomonas beijingensis</name>
    <dbReference type="NCBI Taxonomy" id="2872701"/>
    <lineage>
        <taxon>Bacteria</taxon>
        <taxon>Pseudomonadati</taxon>
        <taxon>Pseudomonadota</taxon>
        <taxon>Gammaproteobacteria</taxon>
        <taxon>Lysobacterales</taxon>
        <taxon>Lysobacteraceae</taxon>
        <taxon>Thermomonas</taxon>
    </lineage>
</organism>
<reference evidence="2" key="1">
    <citation type="submission" date="2021-09" db="EMBL/GenBank/DDBJ databases">
        <authorList>
            <person name="Wu T."/>
            <person name="Guo S.Z."/>
        </authorList>
    </citation>
    <scope>NUCLEOTIDE SEQUENCE</scope>
    <source>
        <strain evidence="2">RSS-23</strain>
    </source>
</reference>